<feature type="coiled-coil region" evidence="16">
    <location>
        <begin position="64"/>
        <end position="124"/>
    </location>
</feature>
<dbReference type="Gene3D" id="1.20.5.620">
    <property type="entry name" value="F1F0 ATP synthase subunit B, membrane domain"/>
    <property type="match status" value="1"/>
</dbReference>
<keyword evidence="11 14" id="KW-0066">ATP synthesis</keyword>
<keyword evidence="18" id="KW-1185">Reference proteome</keyword>
<evidence type="ECO:0000256" key="16">
    <source>
        <dbReference type="SAM" id="Coils"/>
    </source>
</evidence>
<evidence type="ECO:0000256" key="7">
    <source>
        <dbReference type="ARBA" id="ARBA00022781"/>
    </source>
</evidence>
<evidence type="ECO:0000256" key="13">
    <source>
        <dbReference type="ARBA" id="ARBA00025830"/>
    </source>
</evidence>
<evidence type="ECO:0000256" key="9">
    <source>
        <dbReference type="ARBA" id="ARBA00023065"/>
    </source>
</evidence>
<evidence type="ECO:0000256" key="5">
    <source>
        <dbReference type="ARBA" id="ARBA00022547"/>
    </source>
</evidence>
<evidence type="ECO:0000256" key="3">
    <source>
        <dbReference type="ARBA" id="ARBA00022448"/>
    </source>
</evidence>
<evidence type="ECO:0000256" key="8">
    <source>
        <dbReference type="ARBA" id="ARBA00022989"/>
    </source>
</evidence>
<gene>
    <name evidence="14" type="primary">atpF</name>
    <name evidence="17" type="ORF">Ga0074812_10831</name>
</gene>
<evidence type="ECO:0000256" key="14">
    <source>
        <dbReference type="HAMAP-Rule" id="MF_01398"/>
    </source>
</evidence>
<evidence type="ECO:0000313" key="17">
    <source>
        <dbReference type="EMBL" id="CUU56503.1"/>
    </source>
</evidence>
<comment type="function">
    <text evidence="14">Component of the F(0) channel, it forms part of the peripheral stalk, linking F(1) to F(0).</text>
</comment>
<keyword evidence="4 14" id="KW-1003">Cell membrane</keyword>
<dbReference type="EMBL" id="FAOZ01000008">
    <property type="protein sequence ID" value="CUU56503.1"/>
    <property type="molecule type" value="Genomic_DNA"/>
</dbReference>
<keyword evidence="5 14" id="KW-0138">CF(0)</keyword>
<accession>A0A0S4QLR4</accession>
<evidence type="ECO:0000256" key="2">
    <source>
        <dbReference type="ARBA" id="ARBA00005513"/>
    </source>
</evidence>
<dbReference type="InterPro" id="IPR050059">
    <property type="entry name" value="ATP_synthase_B_chain"/>
</dbReference>
<evidence type="ECO:0000256" key="15">
    <source>
        <dbReference type="RuleBase" id="RU003848"/>
    </source>
</evidence>
<dbReference type="GO" id="GO:0046933">
    <property type="term" value="F:proton-transporting ATP synthase activity, rotational mechanism"/>
    <property type="evidence" value="ECO:0007669"/>
    <property type="project" value="UniProtKB-UniRule"/>
</dbReference>
<keyword evidence="7 14" id="KW-0375">Hydrogen ion transport</keyword>
<reference evidence="18" key="1">
    <citation type="submission" date="2015-11" db="EMBL/GenBank/DDBJ databases">
        <authorList>
            <person name="Varghese N."/>
        </authorList>
    </citation>
    <scope>NUCLEOTIDE SEQUENCE [LARGE SCALE GENOMIC DNA]</scope>
    <source>
        <strain evidence="18">DSM 45899</strain>
    </source>
</reference>
<sequence length="192" mass="21090">MLHTLILAAEEGAEHEDSVLVPPLAELIVGLLAFGLLVGFFFWKVYPQVRKTYAERTERIEGGLKRAETAQAEAQVLLEQYRSQLAEARTEAARIREDAQAQGRQIVEELRAQAQQEVAEIRERADATLVAERAQVVASVRREIGEIALELATRIVGRELENDASQRQLVDDFIAGLDEAPRPAAAPAGPGA</sequence>
<comment type="function">
    <text evidence="12 14">F(1)F(0) ATP synthase produces ATP from ADP in the presence of a proton or sodium gradient. F-type ATPases consist of two structural domains, F(1) containing the extramembraneous catalytic core and F(0) containing the membrane proton channel, linked together by a central stalk and a peripheral stalk. During catalysis, ATP synthesis in the catalytic domain of F(1) is coupled via a rotary mechanism of the central stalk subunits to proton translocation.</text>
</comment>
<evidence type="ECO:0000256" key="4">
    <source>
        <dbReference type="ARBA" id="ARBA00022475"/>
    </source>
</evidence>
<name>A0A0S4QLR4_9ACTN</name>
<keyword evidence="6 14" id="KW-0812">Transmembrane</keyword>
<dbReference type="GO" id="GO:0005886">
    <property type="term" value="C:plasma membrane"/>
    <property type="evidence" value="ECO:0007669"/>
    <property type="project" value="UniProtKB-SubCell"/>
</dbReference>
<evidence type="ECO:0000256" key="6">
    <source>
        <dbReference type="ARBA" id="ARBA00022692"/>
    </source>
</evidence>
<dbReference type="InterPro" id="IPR005864">
    <property type="entry name" value="ATP_synth_F0_bsu_bac"/>
</dbReference>
<comment type="subunit">
    <text evidence="13 14">F-type ATPases have 2 components, F(1) - the catalytic core - and F(0) - the membrane proton channel. F(1) has five subunits: alpha(3), beta(3), gamma(1), delta(1), epsilon(1). F(0) has three main subunits: a(1), b(2) and c(10-14). The alpha and beta chains form an alternating ring which encloses part of the gamma chain. F(1) is attached to F(0) by a central stalk formed by the gamma and epsilon chains, while a peripheral stalk is formed by the delta and b chains.</text>
</comment>
<dbReference type="GO" id="GO:0046961">
    <property type="term" value="F:proton-transporting ATPase activity, rotational mechanism"/>
    <property type="evidence" value="ECO:0007669"/>
    <property type="project" value="TreeGrafter"/>
</dbReference>
<organism evidence="17 18">
    <name type="scientific">Parafrankia irregularis</name>
    <dbReference type="NCBI Taxonomy" id="795642"/>
    <lineage>
        <taxon>Bacteria</taxon>
        <taxon>Bacillati</taxon>
        <taxon>Actinomycetota</taxon>
        <taxon>Actinomycetes</taxon>
        <taxon>Frankiales</taxon>
        <taxon>Frankiaceae</taxon>
        <taxon>Parafrankia</taxon>
    </lineage>
</organism>
<dbReference type="NCBIfam" id="NF004412">
    <property type="entry name" value="PRK05759.1-3"/>
    <property type="match status" value="1"/>
</dbReference>
<dbReference type="InterPro" id="IPR002146">
    <property type="entry name" value="ATP_synth_b/b'su_bac/chlpt"/>
</dbReference>
<dbReference type="GO" id="GO:0045259">
    <property type="term" value="C:proton-transporting ATP synthase complex"/>
    <property type="evidence" value="ECO:0007669"/>
    <property type="project" value="UniProtKB-KW"/>
</dbReference>
<dbReference type="HAMAP" id="MF_01398">
    <property type="entry name" value="ATP_synth_b_bprime"/>
    <property type="match status" value="1"/>
</dbReference>
<dbReference type="NCBIfam" id="TIGR01144">
    <property type="entry name" value="ATP_synt_b"/>
    <property type="match status" value="1"/>
</dbReference>
<proteinExistence type="inferred from homology"/>
<dbReference type="SUPFAM" id="SSF81573">
    <property type="entry name" value="F1F0 ATP synthase subunit B, membrane domain"/>
    <property type="match status" value="1"/>
</dbReference>
<dbReference type="Proteomes" id="UP000198802">
    <property type="component" value="Unassembled WGS sequence"/>
</dbReference>
<evidence type="ECO:0000256" key="10">
    <source>
        <dbReference type="ARBA" id="ARBA00023136"/>
    </source>
</evidence>
<keyword evidence="8 14" id="KW-1133">Transmembrane helix</keyword>
<dbReference type="CDD" id="cd06503">
    <property type="entry name" value="ATP-synt_Fo_b"/>
    <property type="match status" value="1"/>
</dbReference>
<evidence type="ECO:0000256" key="11">
    <source>
        <dbReference type="ARBA" id="ARBA00023310"/>
    </source>
</evidence>
<comment type="subcellular location">
    <subcellularLocation>
        <location evidence="1 14">Cell membrane</location>
        <topology evidence="1 14">Single-pass membrane protein</topology>
    </subcellularLocation>
</comment>
<evidence type="ECO:0000313" key="18">
    <source>
        <dbReference type="Proteomes" id="UP000198802"/>
    </source>
</evidence>
<dbReference type="AlphaFoldDB" id="A0A0S4QLR4"/>
<keyword evidence="16" id="KW-0175">Coiled coil</keyword>
<keyword evidence="3 14" id="KW-0813">Transport</keyword>
<evidence type="ECO:0000256" key="1">
    <source>
        <dbReference type="ARBA" id="ARBA00004162"/>
    </source>
</evidence>
<dbReference type="InterPro" id="IPR028987">
    <property type="entry name" value="ATP_synth_B-like_membr_sf"/>
</dbReference>
<dbReference type="PANTHER" id="PTHR33445:SF1">
    <property type="entry name" value="ATP SYNTHASE SUBUNIT B"/>
    <property type="match status" value="1"/>
</dbReference>
<keyword evidence="10 14" id="KW-0472">Membrane</keyword>
<dbReference type="RefSeq" id="WP_091276999.1">
    <property type="nucleotide sequence ID" value="NZ_FAOZ01000008.1"/>
</dbReference>
<dbReference type="PANTHER" id="PTHR33445">
    <property type="entry name" value="ATP SYNTHASE SUBUNIT B', CHLOROPLASTIC"/>
    <property type="match status" value="1"/>
</dbReference>
<feature type="transmembrane region" description="Helical" evidence="14">
    <location>
        <begin position="27"/>
        <end position="46"/>
    </location>
</feature>
<dbReference type="Pfam" id="PF00430">
    <property type="entry name" value="ATP-synt_B"/>
    <property type="match status" value="1"/>
</dbReference>
<comment type="similarity">
    <text evidence="2 14 15">Belongs to the ATPase B chain family.</text>
</comment>
<protein>
    <recommendedName>
        <fullName evidence="14">ATP synthase subunit b</fullName>
    </recommendedName>
    <alternativeName>
        <fullName evidence="14">ATP synthase F(0) sector subunit b</fullName>
    </alternativeName>
    <alternativeName>
        <fullName evidence="14">ATPase subunit I</fullName>
    </alternativeName>
    <alternativeName>
        <fullName evidence="14">F-type ATPase subunit b</fullName>
        <shortName evidence="14">F-ATPase subunit b</shortName>
    </alternativeName>
</protein>
<evidence type="ECO:0000256" key="12">
    <source>
        <dbReference type="ARBA" id="ARBA00025198"/>
    </source>
</evidence>
<keyword evidence="9 14" id="KW-0406">Ion transport</keyword>